<evidence type="ECO:0000256" key="2">
    <source>
        <dbReference type="ARBA" id="ARBA00022630"/>
    </source>
</evidence>
<dbReference type="Gene3D" id="3.40.30.10">
    <property type="entry name" value="Glutaredoxin"/>
    <property type="match status" value="1"/>
</dbReference>
<dbReference type="AlphaFoldDB" id="M7SNZ2"/>
<keyword evidence="4" id="KW-0560">Oxidoreductase</keyword>
<proteinExistence type="predicted"/>
<evidence type="ECO:0000256" key="1">
    <source>
        <dbReference type="ARBA" id="ARBA00005179"/>
    </source>
</evidence>
<dbReference type="KEGG" id="ela:UCREL1_4860"/>
<gene>
    <name evidence="6" type="ORF">UCREL1_4860</name>
</gene>
<dbReference type="Pfam" id="PF01494">
    <property type="entry name" value="FAD_binding_3"/>
    <property type="match status" value="1"/>
</dbReference>
<keyword evidence="2" id="KW-0285">Flavoprotein</keyword>
<dbReference type="InterPro" id="IPR051704">
    <property type="entry name" value="FAD_aromatic-hydroxylase"/>
</dbReference>
<comment type="pathway">
    <text evidence="1">Secondary metabolite biosynthesis.</text>
</comment>
<dbReference type="Gene3D" id="3.50.50.60">
    <property type="entry name" value="FAD/NAD(P)-binding domain"/>
    <property type="match status" value="1"/>
</dbReference>
<dbReference type="SUPFAM" id="SSF51905">
    <property type="entry name" value="FAD/NAD(P)-binding domain"/>
    <property type="match status" value="1"/>
</dbReference>
<sequence>MSPMRILISGAGIAGSSLAFWLGKLGHDVTVIEWYPTLRTTGLQIDLRGHGIEVLKRMGLEQGFRAKSAPEQGIQIVDSSGRRRAFFPANKSGKGLQSFTSEFEIMRGDLCRLLYDASKSRAKYVFGSSIESFEDKGESVEVKFADGKTDNFDLLVGADGQWSRTRTALLGSDTKGVTLLNGQHVAYFTLPRPIEEGEGYVASAYIAPGKRGIQTRRHSPSEIQVYLGCTTHMEKLENARRGDVKAEKEAFTEIFEGAGWQAEEILKAMQDSKDFYCERMAVVKLDDWSRGRVALTGDAAWTPSANTGMGTTSAVVGAYILAGEIGRHCGRADKKDAAGAGGVVAALQAYHQKFSPFMDQVQKGIVERGDYYPASAFGISVLTNIMALVSFLKLDIIVTPVTISPTGQLEAPEKPSGTVPILSLPNSTLIKQSVAILDYFEDLCDDPQEEWQKEMAAHTAVGKSMRGRTAEERARTREVLGLADEASSLFGFACHKGSQLFVTLEPTSPVAAGMALEWCKRNLKLIEAYYEGYDKGNTRRFENGVIREEEDCVVTIADCVLFSLLQFSRELYGVDLLVEPDLPNLRAFYGSFKERESARIGEDFYPADIKKLARQWIQ</sequence>
<evidence type="ECO:0000256" key="4">
    <source>
        <dbReference type="ARBA" id="ARBA00023002"/>
    </source>
</evidence>
<organism evidence="6 7">
    <name type="scientific">Eutypa lata (strain UCR-EL1)</name>
    <name type="common">Grapevine dieback disease fungus</name>
    <name type="synonym">Eutypa armeniacae</name>
    <dbReference type="NCBI Taxonomy" id="1287681"/>
    <lineage>
        <taxon>Eukaryota</taxon>
        <taxon>Fungi</taxon>
        <taxon>Dikarya</taxon>
        <taxon>Ascomycota</taxon>
        <taxon>Pezizomycotina</taxon>
        <taxon>Sordariomycetes</taxon>
        <taxon>Xylariomycetidae</taxon>
        <taxon>Xylariales</taxon>
        <taxon>Diatrypaceae</taxon>
        <taxon>Eutypa</taxon>
    </lineage>
</organism>
<dbReference type="InterPro" id="IPR002938">
    <property type="entry name" value="FAD-bd"/>
</dbReference>
<dbReference type="GO" id="GO:0071949">
    <property type="term" value="F:FAD binding"/>
    <property type="evidence" value="ECO:0007669"/>
    <property type="project" value="InterPro"/>
</dbReference>
<dbReference type="InterPro" id="IPR036282">
    <property type="entry name" value="Glutathione-S-Trfase_C_sf"/>
</dbReference>
<feature type="domain" description="FAD-binding" evidence="5">
    <location>
        <begin position="6"/>
        <end position="327"/>
    </location>
</feature>
<reference evidence="7" key="1">
    <citation type="journal article" date="2013" name="Genome Announc.">
        <title>Draft genome sequence of the grapevine dieback fungus Eutypa lata UCR-EL1.</title>
        <authorList>
            <person name="Blanco-Ulate B."/>
            <person name="Rolshausen P.E."/>
            <person name="Cantu D."/>
        </authorList>
    </citation>
    <scope>NUCLEOTIDE SEQUENCE [LARGE SCALE GENOMIC DNA]</scope>
    <source>
        <strain evidence="7">UCR-EL1</strain>
    </source>
</reference>
<dbReference type="EMBL" id="KB706305">
    <property type="protein sequence ID" value="EMR68114.1"/>
    <property type="molecule type" value="Genomic_DNA"/>
</dbReference>
<dbReference type="Gene3D" id="1.20.1050.10">
    <property type="match status" value="1"/>
</dbReference>
<dbReference type="InterPro" id="IPR036188">
    <property type="entry name" value="FAD/NAD-bd_sf"/>
</dbReference>
<accession>M7SNZ2</accession>
<dbReference type="HOGENOM" id="CLU_442133_0_0_1"/>
<dbReference type="SUPFAM" id="SSF47616">
    <property type="entry name" value="GST C-terminal domain-like"/>
    <property type="match status" value="1"/>
</dbReference>
<evidence type="ECO:0000313" key="7">
    <source>
        <dbReference type="Proteomes" id="UP000012174"/>
    </source>
</evidence>
<evidence type="ECO:0000313" key="6">
    <source>
        <dbReference type="EMBL" id="EMR68114.1"/>
    </source>
</evidence>
<keyword evidence="7" id="KW-1185">Reference proteome</keyword>
<dbReference type="PANTHER" id="PTHR46865">
    <property type="entry name" value="OXIDOREDUCTASE-RELATED"/>
    <property type="match status" value="1"/>
</dbReference>
<dbReference type="PRINTS" id="PR00420">
    <property type="entry name" value="RNGMNOXGNASE"/>
</dbReference>
<protein>
    <submittedName>
        <fullName evidence="6">Putative fad binding domain protein</fullName>
    </submittedName>
</protein>
<dbReference type="GO" id="GO:0016491">
    <property type="term" value="F:oxidoreductase activity"/>
    <property type="evidence" value="ECO:0007669"/>
    <property type="project" value="UniProtKB-KW"/>
</dbReference>
<dbReference type="Proteomes" id="UP000012174">
    <property type="component" value="Unassembled WGS sequence"/>
</dbReference>
<dbReference type="eggNOG" id="ENOG502RXAX">
    <property type="taxonomic scope" value="Eukaryota"/>
</dbReference>
<keyword evidence="3" id="KW-0274">FAD</keyword>
<dbReference type="OrthoDB" id="655030at2759"/>
<dbReference type="PANTHER" id="PTHR46865:SF7">
    <property type="entry name" value="MONOOXYGENASE, PUTATIVE (AFU_ORTHOLOGUE AFUA_8G07040)-RELATED"/>
    <property type="match status" value="1"/>
</dbReference>
<evidence type="ECO:0000256" key="3">
    <source>
        <dbReference type="ARBA" id="ARBA00022827"/>
    </source>
</evidence>
<name>M7SNZ2_EUTLA</name>
<evidence type="ECO:0000259" key="5">
    <source>
        <dbReference type="Pfam" id="PF01494"/>
    </source>
</evidence>